<dbReference type="AlphaFoldDB" id="A0A8T0DVH2"/>
<comment type="caution">
    <text evidence="1">The sequence shown here is derived from an EMBL/GenBank/DDBJ whole genome shotgun (WGS) entry which is preliminary data.</text>
</comment>
<proteinExistence type="predicted"/>
<dbReference type="EMBL" id="JTDF01000666">
    <property type="protein sequence ID" value="KAF8571174.1"/>
    <property type="molecule type" value="Genomic_DNA"/>
</dbReference>
<feature type="non-terminal residue" evidence="1">
    <location>
        <position position="1"/>
    </location>
</feature>
<evidence type="ECO:0000313" key="2">
    <source>
        <dbReference type="Proteomes" id="UP000699462"/>
    </source>
</evidence>
<accession>A0A8T0DVH2</accession>
<protein>
    <submittedName>
        <fullName evidence="1">Uncharacterized protein</fullName>
    </submittedName>
</protein>
<organism evidence="1 2">
    <name type="scientific">Paragonimus westermani</name>
    <dbReference type="NCBI Taxonomy" id="34504"/>
    <lineage>
        <taxon>Eukaryota</taxon>
        <taxon>Metazoa</taxon>
        <taxon>Spiralia</taxon>
        <taxon>Lophotrochozoa</taxon>
        <taxon>Platyhelminthes</taxon>
        <taxon>Trematoda</taxon>
        <taxon>Digenea</taxon>
        <taxon>Plagiorchiida</taxon>
        <taxon>Troglotremata</taxon>
        <taxon>Troglotrematidae</taxon>
        <taxon>Paragonimus</taxon>
    </lineage>
</organism>
<sequence>DQKSCEPLESVTLPNFAFKTRRSYRIFNTEPKTSSERTPDPTSKPTVQWLPNSDTTVSETLHPHSDLTNLLKELQSKMSGCFRLVSTPDEKRKVDELLASVSSCTFSVMHCAQKLKDVKTLSDQLETRLNKRNDAINRFETSLKRMNTRRNSNDFRDSDEYQKHIFKKQIECVRAIVTESKEPKTVNDIMEVITQIDEGTQLIQNRMGMQTPWMKR</sequence>
<name>A0A8T0DVH2_9TREM</name>
<reference evidence="1 2" key="1">
    <citation type="submission" date="2019-07" db="EMBL/GenBank/DDBJ databases">
        <title>Annotation for the trematode Paragonimus westermani.</title>
        <authorList>
            <person name="Choi Y.-J."/>
        </authorList>
    </citation>
    <scope>NUCLEOTIDE SEQUENCE [LARGE SCALE GENOMIC DNA]</scope>
    <source>
        <strain evidence="1">180907_Pwestermani</strain>
    </source>
</reference>
<gene>
    <name evidence="1" type="ORF">P879_03048</name>
</gene>
<dbReference type="Proteomes" id="UP000699462">
    <property type="component" value="Unassembled WGS sequence"/>
</dbReference>
<keyword evidence="2" id="KW-1185">Reference proteome</keyword>
<evidence type="ECO:0000313" key="1">
    <source>
        <dbReference type="EMBL" id="KAF8571174.1"/>
    </source>
</evidence>